<dbReference type="AlphaFoldDB" id="J9USX7"/>
<dbReference type="KEGG" id="bpj:B2904_orf1059"/>
<sequence>MSSNKKIYIVLMIISVFVSISISLFIVNKRFIRTDQLQHFYDMKKWYDSKTFPVTSARFTNSEIIKDEFTTGRVPGGAYYVFYILFYKFSNENLIASKVINLIFNLIIAYIFLFWIFKKIWIFYYLYNISTIII</sequence>
<dbReference type="RefSeq" id="WP_014935774.1">
    <property type="nucleotide sequence ID" value="NC_018607.1"/>
</dbReference>
<protein>
    <submittedName>
        <fullName evidence="2">Uncharacterized protein</fullName>
    </submittedName>
</protein>
<proteinExistence type="predicted"/>
<feature type="transmembrane region" description="Helical" evidence="1">
    <location>
        <begin position="7"/>
        <end position="27"/>
    </location>
</feature>
<keyword evidence="1" id="KW-0472">Membrane</keyword>
<evidence type="ECO:0000313" key="3">
    <source>
        <dbReference type="Proteomes" id="UP000007346"/>
    </source>
</evidence>
<name>J9USX7_BRAPL</name>
<accession>J9USX7</accession>
<keyword evidence="1" id="KW-0812">Transmembrane</keyword>
<dbReference type="EMBL" id="CP003490">
    <property type="protein sequence ID" value="AFR70399.1"/>
    <property type="molecule type" value="Genomic_DNA"/>
</dbReference>
<reference evidence="2 3" key="1">
    <citation type="journal article" date="2012" name="BMC Genomics">
        <title>Comparative genomics of Brachyspira pilosicoli strains: genome rearrangements, reductions and correlation of genetic compliment with phenotypic diversity.</title>
        <authorList>
            <person name="Mappley L.J."/>
            <person name="Black M.L."/>
            <person name="Abuoun M."/>
            <person name="Darby A.C."/>
            <person name="Woodward M.J."/>
            <person name="Parkhill J."/>
            <person name="Turner A.K."/>
            <person name="Bellgard M.I."/>
            <person name="La T."/>
            <person name="Phillips N.D."/>
            <person name="La Ragione R.M."/>
            <person name="Hampson D.J."/>
        </authorList>
    </citation>
    <scope>NUCLEOTIDE SEQUENCE [LARGE SCALE GENOMIC DNA]</scope>
    <source>
        <strain evidence="2">B2904</strain>
    </source>
</reference>
<gene>
    <name evidence="2" type="ORF">B2904_orf1059</name>
</gene>
<dbReference type="HOGENOM" id="CLU_1892165_0_0_12"/>
<evidence type="ECO:0000313" key="2">
    <source>
        <dbReference type="EMBL" id="AFR70399.1"/>
    </source>
</evidence>
<keyword evidence="1" id="KW-1133">Transmembrane helix</keyword>
<dbReference type="Proteomes" id="UP000007346">
    <property type="component" value="Chromosome"/>
</dbReference>
<feature type="transmembrane region" description="Helical" evidence="1">
    <location>
        <begin position="95"/>
        <end position="117"/>
    </location>
</feature>
<organism evidence="2 3">
    <name type="scientific">Brachyspira pilosicoli B2904</name>
    <dbReference type="NCBI Taxonomy" id="1133568"/>
    <lineage>
        <taxon>Bacteria</taxon>
        <taxon>Pseudomonadati</taxon>
        <taxon>Spirochaetota</taxon>
        <taxon>Spirochaetia</taxon>
        <taxon>Brachyspirales</taxon>
        <taxon>Brachyspiraceae</taxon>
        <taxon>Brachyspira</taxon>
    </lineage>
</organism>
<evidence type="ECO:0000256" key="1">
    <source>
        <dbReference type="SAM" id="Phobius"/>
    </source>
</evidence>